<keyword evidence="5" id="KW-1185">Reference proteome</keyword>
<dbReference type="Gene3D" id="2.60.120.260">
    <property type="entry name" value="Galactose-binding domain-like"/>
    <property type="match status" value="4"/>
</dbReference>
<name>A0A3M0GQ64_9FLAO</name>
<gene>
    <name evidence="4" type="ORF">EAX61_07395</name>
</gene>
<feature type="chain" id="PRO_5017992834" evidence="2">
    <location>
        <begin position="21"/>
        <end position="890"/>
    </location>
</feature>
<reference evidence="4 5" key="1">
    <citation type="submission" date="2018-10" db="EMBL/GenBank/DDBJ databases">
        <title>Dokdonia luteus sp. nov., isolated from sea water.</title>
        <authorList>
            <person name="Zhou L.Y."/>
            <person name="Du Z.J."/>
        </authorList>
    </citation>
    <scope>NUCLEOTIDE SEQUENCE [LARGE SCALE GENOMIC DNA]</scope>
    <source>
        <strain evidence="4 5">SH27</strain>
    </source>
</reference>
<evidence type="ECO:0000313" key="4">
    <source>
        <dbReference type="EMBL" id="RMB59406.1"/>
    </source>
</evidence>
<accession>A0A3M0GQ64</accession>
<dbReference type="NCBIfam" id="TIGR04183">
    <property type="entry name" value="Por_Secre_tail"/>
    <property type="match status" value="1"/>
</dbReference>
<evidence type="ECO:0000256" key="2">
    <source>
        <dbReference type="SAM" id="SignalP"/>
    </source>
</evidence>
<dbReference type="EMBL" id="REFV01000006">
    <property type="protein sequence ID" value="RMB59406.1"/>
    <property type="molecule type" value="Genomic_DNA"/>
</dbReference>
<organism evidence="4 5">
    <name type="scientific">Dokdonia sinensis</name>
    <dbReference type="NCBI Taxonomy" id="2479847"/>
    <lineage>
        <taxon>Bacteria</taxon>
        <taxon>Pseudomonadati</taxon>
        <taxon>Bacteroidota</taxon>
        <taxon>Flavobacteriia</taxon>
        <taxon>Flavobacteriales</taxon>
        <taxon>Flavobacteriaceae</taxon>
        <taxon>Dokdonia</taxon>
    </lineage>
</organism>
<feature type="signal peptide" evidence="2">
    <location>
        <begin position="1"/>
        <end position="20"/>
    </location>
</feature>
<dbReference type="Proteomes" id="UP000281985">
    <property type="component" value="Unassembled WGS sequence"/>
</dbReference>
<evidence type="ECO:0000259" key="3">
    <source>
        <dbReference type="Pfam" id="PF18962"/>
    </source>
</evidence>
<dbReference type="OrthoDB" id="5381604at2"/>
<feature type="domain" description="Secretion system C-terminal sorting" evidence="3">
    <location>
        <begin position="819"/>
        <end position="886"/>
    </location>
</feature>
<comment type="caution">
    <text evidence="4">The sequence shown here is derived from an EMBL/GenBank/DDBJ whole genome shotgun (WGS) entry which is preliminary data.</text>
</comment>
<dbReference type="Pfam" id="PF18962">
    <property type="entry name" value="Por_Secre_tail"/>
    <property type="match status" value="1"/>
</dbReference>
<dbReference type="AlphaFoldDB" id="A0A3M0GQ64"/>
<evidence type="ECO:0000256" key="1">
    <source>
        <dbReference type="ARBA" id="ARBA00022729"/>
    </source>
</evidence>
<evidence type="ECO:0000313" key="5">
    <source>
        <dbReference type="Proteomes" id="UP000281985"/>
    </source>
</evidence>
<dbReference type="RefSeq" id="WP_121917044.1">
    <property type="nucleotide sequence ID" value="NZ_REFV01000006.1"/>
</dbReference>
<dbReference type="InterPro" id="IPR026444">
    <property type="entry name" value="Secre_tail"/>
</dbReference>
<keyword evidence="1 2" id="KW-0732">Signal</keyword>
<sequence>MKKILLLLILFPALIGYSQCVDPLLTDFECGTPSHPFSGGVVVNNVPNPFSGGINTSANVGEATDNGTEPFDAIIVDYGAPIDLMTNPIFHIKVYTELTTPIPFVAKVEGGTTPLEIMTNIDVSDQWLEYTFDFSSVADSGNTTLVIFFNFNESDGSITDTYYIDDIFFAPAEEDTMCVDPILSDFECDLPSHPFSGGVVVNNVPNPFSGGINVSANVGEATDNGTEPFDAIIVDYGAPIDLMTNPIFHIKVYTELTTPIPFVAKVEGGTTPLEIMTNIDVSDQWVEYTFDFSSVADSGNTTLVIFFNFNESDGSVTDTYYIDDLFFAPADTMCVDPILSDFECDLPSHPFSGGVVVNNVPNPFSGGINVSANVGEATDNGTEPFDAIIVDYGAPIDLMTNPIFHIKVYTELTTPIPFVAKVEGGTAPLEIMTNLDVSDQWVEYTFDFSSVADSGNTTLVIFFNFNESDGSVTDTYYIDDLFFAPAEEEEGTMCADPVLSDFECDLPSHPFSGGVVVNNIANPFVGGFNTSANVGEAIDDGTEPLDAIIVDYGAPIDLLTNPIFHIKVYKTITGPIPLVAKVEGGTTPLEIMTVMDVSDQWVEYTFNFSSVADSGNTTLVIFFNFNESDGSVNDTYYIDDLFFAPADSMCEDPIITDFECDLPSQPISGALQNIPNPFEGTANPSEFVGEYTDEGGDAFDNIAVNYTMPIDLSTNNKFRLKIYTSQTTNLLVKLEGGTSPAVELGNIGDQGDNIDELNSWTEYEFDFSDQAGENHERLVLFFNAGNEQDENETFFIDDLRWESESLSINSSDEQSIISIYPNPSRDIIHISSKSEIIGFEMFDISGKNVKKHVLGSSSISRIDISSLVPGLYFLTLKSSTGNQTLKVLKR</sequence>
<proteinExistence type="predicted"/>
<protein>
    <submittedName>
        <fullName evidence="4">T9SS C-terminal target domain-containing protein</fullName>
    </submittedName>
</protein>